<dbReference type="GO" id="GO:0016491">
    <property type="term" value="F:oxidoreductase activity"/>
    <property type="evidence" value="ECO:0007669"/>
    <property type="project" value="InterPro"/>
</dbReference>
<gene>
    <name evidence="2" type="primary">RvY_04083-1</name>
    <name evidence="2" type="synonym">RvY_04083.1</name>
    <name evidence="2" type="ORF">RvY_04083</name>
</gene>
<evidence type="ECO:0000313" key="2">
    <source>
        <dbReference type="EMBL" id="GAU91917.1"/>
    </source>
</evidence>
<dbReference type="Gene3D" id="3.40.50.360">
    <property type="match status" value="1"/>
</dbReference>
<feature type="domain" description="NADPH-dependent FMN reductase-like" evidence="1">
    <location>
        <begin position="60"/>
        <end position="102"/>
    </location>
</feature>
<dbReference type="OrthoDB" id="68575at2759"/>
<dbReference type="InterPro" id="IPR029039">
    <property type="entry name" value="Flavoprotein-like_sf"/>
</dbReference>
<organism evidence="2 3">
    <name type="scientific">Ramazzottius varieornatus</name>
    <name type="common">Water bear</name>
    <name type="synonym">Tardigrade</name>
    <dbReference type="NCBI Taxonomy" id="947166"/>
    <lineage>
        <taxon>Eukaryota</taxon>
        <taxon>Metazoa</taxon>
        <taxon>Ecdysozoa</taxon>
        <taxon>Tardigrada</taxon>
        <taxon>Eutardigrada</taxon>
        <taxon>Parachela</taxon>
        <taxon>Hypsibioidea</taxon>
        <taxon>Ramazzottiidae</taxon>
        <taxon>Ramazzottius</taxon>
    </lineage>
</organism>
<dbReference type="AlphaFoldDB" id="A0A1D1UXB7"/>
<evidence type="ECO:0000259" key="1">
    <source>
        <dbReference type="Pfam" id="PF03358"/>
    </source>
</evidence>
<dbReference type="EMBL" id="BDGG01000002">
    <property type="protein sequence ID" value="GAU91917.1"/>
    <property type="molecule type" value="Genomic_DNA"/>
</dbReference>
<accession>A0A1D1UXB7</accession>
<reference evidence="2 3" key="1">
    <citation type="journal article" date="2016" name="Nat. Commun.">
        <title>Extremotolerant tardigrade genome and improved radiotolerance of human cultured cells by tardigrade-unique protein.</title>
        <authorList>
            <person name="Hashimoto T."/>
            <person name="Horikawa D.D."/>
            <person name="Saito Y."/>
            <person name="Kuwahara H."/>
            <person name="Kozuka-Hata H."/>
            <person name="Shin-I T."/>
            <person name="Minakuchi Y."/>
            <person name="Ohishi K."/>
            <person name="Motoyama A."/>
            <person name="Aizu T."/>
            <person name="Enomoto A."/>
            <person name="Kondo K."/>
            <person name="Tanaka S."/>
            <person name="Hara Y."/>
            <person name="Koshikawa S."/>
            <person name="Sagara H."/>
            <person name="Miura T."/>
            <person name="Yokobori S."/>
            <person name="Miyagawa K."/>
            <person name="Suzuki Y."/>
            <person name="Kubo T."/>
            <person name="Oyama M."/>
            <person name="Kohara Y."/>
            <person name="Fujiyama A."/>
            <person name="Arakawa K."/>
            <person name="Katayama T."/>
            <person name="Toyoda A."/>
            <person name="Kunieda T."/>
        </authorList>
    </citation>
    <scope>NUCLEOTIDE SEQUENCE [LARGE SCALE GENOMIC DNA]</scope>
    <source>
        <strain evidence="2 3">YOKOZUNA-1</strain>
    </source>
</reference>
<dbReference type="InterPro" id="IPR005025">
    <property type="entry name" value="FMN_Rdtase-like_dom"/>
</dbReference>
<dbReference type="Pfam" id="PF03358">
    <property type="entry name" value="FMN_red"/>
    <property type="match status" value="1"/>
</dbReference>
<name>A0A1D1UXB7_RAMVA</name>
<dbReference type="SUPFAM" id="SSF52218">
    <property type="entry name" value="Flavoproteins"/>
    <property type="match status" value="1"/>
</dbReference>
<evidence type="ECO:0000313" key="3">
    <source>
        <dbReference type="Proteomes" id="UP000186922"/>
    </source>
</evidence>
<sequence>MDPALWKNPDVFEPVWFLNEAGVIFEPPFLMPLSIGKCTYPKELQLGSVRQPVNFYRRPADAPDVLHQLNKAVQDADAFIVVAAEYNSAISPALCAMMDHFPPLS</sequence>
<comment type="caution">
    <text evidence="2">The sequence shown here is derived from an EMBL/GenBank/DDBJ whole genome shotgun (WGS) entry which is preliminary data.</text>
</comment>
<dbReference type="Proteomes" id="UP000186922">
    <property type="component" value="Unassembled WGS sequence"/>
</dbReference>
<keyword evidence="3" id="KW-1185">Reference proteome</keyword>
<proteinExistence type="predicted"/>
<protein>
    <recommendedName>
        <fullName evidence="1">NADPH-dependent FMN reductase-like domain-containing protein</fullName>
    </recommendedName>
</protein>